<protein>
    <submittedName>
        <fullName evidence="1">Uncharacterized protein</fullName>
    </submittedName>
</protein>
<dbReference type="eggNOG" id="ENOG50339UD">
    <property type="taxonomic scope" value="Bacteria"/>
</dbReference>
<evidence type="ECO:0000313" key="2">
    <source>
        <dbReference type="Proteomes" id="UP000008634"/>
    </source>
</evidence>
<organism evidence="1 2">
    <name type="scientific">Cellulophaga algicola (strain DSM 14237 / IC166 / ACAM 630)</name>
    <dbReference type="NCBI Taxonomy" id="688270"/>
    <lineage>
        <taxon>Bacteria</taxon>
        <taxon>Pseudomonadati</taxon>
        <taxon>Bacteroidota</taxon>
        <taxon>Flavobacteriia</taxon>
        <taxon>Flavobacteriales</taxon>
        <taxon>Flavobacteriaceae</taxon>
        <taxon>Cellulophaga</taxon>
    </lineage>
</organism>
<dbReference type="RefSeq" id="WP_013552426.1">
    <property type="nucleotide sequence ID" value="NC_014934.1"/>
</dbReference>
<accession>E6XAL4</accession>
<sequence length="117" mass="13736">MLQTVIDEINSFLKVHSWCDFEIIELKGNLMIGGKTSFEDRYDIIITFEDVFFIQCNYEWKTDTDLTTFSIPDIEERRKVNIDFSIESGYTLFKINAEEINQPFYISSVGIKIKLQS</sequence>
<keyword evidence="2" id="KW-1185">Reference proteome</keyword>
<dbReference type="HOGENOM" id="CLU_2080550_0_0_10"/>
<dbReference type="Proteomes" id="UP000008634">
    <property type="component" value="Chromosome"/>
</dbReference>
<dbReference type="OrthoDB" id="2083326at2"/>
<dbReference type="EMBL" id="CP002453">
    <property type="protein sequence ID" value="ADV50976.1"/>
    <property type="molecule type" value="Genomic_DNA"/>
</dbReference>
<name>E6XAL4_CELAD</name>
<dbReference type="AlphaFoldDB" id="E6XAL4"/>
<proteinExistence type="predicted"/>
<gene>
    <name evidence="1" type="ordered locus">Celal_3722</name>
</gene>
<dbReference type="KEGG" id="cao:Celal_3722"/>
<reference evidence="1 2" key="1">
    <citation type="journal article" date="2010" name="Stand. Genomic Sci.">
        <title>Complete genome sequence of Cellulophaga algicola type strain (IC166).</title>
        <authorList>
            <person name="Abt B."/>
            <person name="Lu M."/>
            <person name="Misra M."/>
            <person name="Han C."/>
            <person name="Nolan M."/>
            <person name="Lucas S."/>
            <person name="Hammon N."/>
            <person name="Deshpande S."/>
            <person name="Cheng J.F."/>
            <person name="Tapia R."/>
            <person name="Goodwin L."/>
            <person name="Pitluck S."/>
            <person name="Liolios K."/>
            <person name="Pagani I."/>
            <person name="Ivanova N."/>
            <person name="Mavromatis K."/>
            <person name="Ovchinikova G."/>
            <person name="Pati A."/>
            <person name="Chen A."/>
            <person name="Palaniappan K."/>
            <person name="Land M."/>
            <person name="Hauser L."/>
            <person name="Chang Y.J."/>
            <person name="Jeffries C.D."/>
            <person name="Detter J.C."/>
            <person name="Brambilla E."/>
            <person name="Rohde M."/>
            <person name="Tindall B.J."/>
            <person name="Goker M."/>
            <person name="Woyke T."/>
            <person name="Bristow J."/>
            <person name="Eisen J.A."/>
            <person name="Markowitz V."/>
            <person name="Hugenholtz P."/>
            <person name="Kyrpides N.C."/>
            <person name="Klenk H.P."/>
            <person name="Lapidus A."/>
        </authorList>
    </citation>
    <scope>NUCLEOTIDE SEQUENCE [LARGE SCALE GENOMIC DNA]</scope>
    <source>
        <strain evidence="2">DSM 14237 / IC166 / ACAM 630</strain>
    </source>
</reference>
<evidence type="ECO:0000313" key="1">
    <source>
        <dbReference type="EMBL" id="ADV50976.1"/>
    </source>
</evidence>